<dbReference type="PANTHER" id="PTHR11908">
    <property type="entry name" value="XANTHINE DEHYDROGENASE"/>
    <property type="match status" value="1"/>
</dbReference>
<dbReference type="GO" id="GO:0016491">
    <property type="term" value="F:oxidoreductase activity"/>
    <property type="evidence" value="ECO:0007669"/>
    <property type="project" value="InterPro"/>
</dbReference>
<dbReference type="GO" id="GO:0005506">
    <property type="term" value="F:iron ion binding"/>
    <property type="evidence" value="ECO:0007669"/>
    <property type="project" value="InterPro"/>
</dbReference>
<comment type="caution">
    <text evidence="3">The sequence shown here is derived from an EMBL/GenBank/DDBJ whole genome shotgun (WGS) entry which is preliminary data.</text>
</comment>
<accession>A0A328VCI3</accession>
<dbReference type="SMART" id="SM01008">
    <property type="entry name" value="Ald_Xan_dh_C"/>
    <property type="match status" value="1"/>
</dbReference>
<evidence type="ECO:0000313" key="3">
    <source>
        <dbReference type="EMBL" id="RAQ95446.1"/>
    </source>
</evidence>
<feature type="region of interest" description="Disordered" evidence="1">
    <location>
        <begin position="817"/>
        <end position="860"/>
    </location>
</feature>
<dbReference type="PANTHER" id="PTHR11908:SF157">
    <property type="entry name" value="XANTHINE DEHYDROGENASE SUBUNIT D-RELATED"/>
    <property type="match status" value="1"/>
</dbReference>
<evidence type="ECO:0000259" key="2">
    <source>
        <dbReference type="SMART" id="SM01008"/>
    </source>
</evidence>
<sequence>MDEWRRLQPRKAGPYKVVGKPLPKVDAYSTVTGRAIYADDIILPRMLYGGLLRSPHPHARIISINTRRARELPGVLAVITGEDLPRKYGILPSSQDETALAIDKVRYVGDPVAAVAAVDPDTLEQALSLIEVEYEVLPALMSIEEALARPDVKIHEETRNGNIHKAVSYEFGDIEAGFAAADYVREDWFYYEGNNHVPIETHACVARWEPDPHNPIGGKLTLWSSTQTPHYVHREVSKVLGIPPSHLRVIAPHVGGGFGGKSDPFSHEICACELARRTGRPVKITCTREEVFLIHRGRHPVKMWIKTGVKRDGTITAMHFRSFLDGGAYGSYGVATTYYTGALQPVTYALPAYKFEGMRVFTNKPPCGPKRGHGTPQPRFAVEVHLDKIAADLGVDPIELRKRNLVRPYSRTINGLRITSCALEECLDQVVARSGWREFHAARLAREAEATRQSSPVRRGMGLALSTYICGAGKPIYWNDMPHSAVQIRLDRGGGVTVYCGATDIGQGSTSVLAYIVAEELGIEPERIHLETADTTLTPVDLGSYSSRVTFMAGNAAIQAARRLKELLHSVAAERLRLPPDRLESGDGFIYCVDDPQVALSFEQAVQLAEARYGALVAAGSYAPPEDIHGDFKGAGVGPSPAYSYSACVALVGVDIETGEVKVEKLWLAHDVGQAINPLLVAGQVEGSAYMGYGEALMEQQIFRKGRHKIPSILDYKIPTTLDTPEIETILVGRPDDEGPFGGKEAGQGPLLPVIPAIANAIYNAVGIRIDEVPITPDKVLRALKAARSEPGERPLPPPRVTPIVLNELWPARLIRWSPEQREPRPDPTNGHHQHPRQGESAPHGAASTSSQLPQKGGTA</sequence>
<dbReference type="SUPFAM" id="SSF54665">
    <property type="entry name" value="CO dehydrogenase molybdoprotein N-domain-like"/>
    <property type="match status" value="1"/>
</dbReference>
<dbReference type="SUPFAM" id="SSF56003">
    <property type="entry name" value="Molybdenum cofactor-binding domain"/>
    <property type="match status" value="1"/>
</dbReference>
<name>A0A328VCI3_9CHLR</name>
<dbReference type="Gene3D" id="3.90.1170.50">
    <property type="entry name" value="Aldehyde oxidase/xanthine dehydrogenase, a/b hammerhead"/>
    <property type="match status" value="1"/>
</dbReference>
<dbReference type="InterPro" id="IPR000674">
    <property type="entry name" value="Ald_Oxase/Xan_DH_a/b"/>
</dbReference>
<dbReference type="InterPro" id="IPR036856">
    <property type="entry name" value="Ald_Oxase/Xan_DH_a/b_sf"/>
</dbReference>
<reference evidence="3 4" key="1">
    <citation type="submission" date="2016-08" db="EMBL/GenBank/DDBJ databases">
        <title>Analysis of Carbohydrate Active Enzymes in Thermogemmatispora T81 Reveals Carbohydrate Degradation Ability.</title>
        <authorList>
            <person name="Tomazini A."/>
            <person name="Lal S."/>
            <person name="Stott M."/>
            <person name="Henrissat B."/>
            <person name="Polikarpov I."/>
            <person name="Sparling R."/>
            <person name="Levin D.B."/>
        </authorList>
    </citation>
    <scope>NUCLEOTIDE SEQUENCE [LARGE SCALE GENOMIC DNA]</scope>
    <source>
        <strain evidence="3 4">T81</strain>
    </source>
</reference>
<dbReference type="RefSeq" id="WP_112428176.1">
    <property type="nucleotide sequence ID" value="NZ_MCIF01000002.1"/>
</dbReference>
<dbReference type="InterPro" id="IPR037165">
    <property type="entry name" value="AldOxase/xan_DH_Mopterin-bd_sf"/>
</dbReference>
<dbReference type="Proteomes" id="UP000248706">
    <property type="component" value="Unassembled WGS sequence"/>
</dbReference>
<dbReference type="Pfam" id="PF01315">
    <property type="entry name" value="Ald_Xan_dh_C"/>
    <property type="match status" value="1"/>
</dbReference>
<feature type="domain" description="Aldehyde oxidase/xanthine dehydrogenase a/b hammerhead" evidence="2">
    <location>
        <begin position="32"/>
        <end position="138"/>
    </location>
</feature>
<dbReference type="InterPro" id="IPR046867">
    <property type="entry name" value="AldOxase/xan_DH_MoCoBD2"/>
</dbReference>
<dbReference type="InterPro" id="IPR008274">
    <property type="entry name" value="AldOxase/xan_DH_MoCoBD1"/>
</dbReference>
<dbReference type="AlphaFoldDB" id="A0A328VCI3"/>
<dbReference type="EMBL" id="MCIF01000002">
    <property type="protein sequence ID" value="RAQ95446.1"/>
    <property type="molecule type" value="Genomic_DNA"/>
</dbReference>
<evidence type="ECO:0000256" key="1">
    <source>
        <dbReference type="SAM" id="MobiDB-lite"/>
    </source>
</evidence>
<gene>
    <name evidence="3" type="ORF">A4R35_07855</name>
</gene>
<evidence type="ECO:0000313" key="4">
    <source>
        <dbReference type="Proteomes" id="UP000248706"/>
    </source>
</evidence>
<dbReference type="InterPro" id="IPR016208">
    <property type="entry name" value="Ald_Oxase/xanthine_DH-like"/>
</dbReference>
<dbReference type="Pfam" id="PF02738">
    <property type="entry name" value="MoCoBD_1"/>
    <property type="match status" value="1"/>
</dbReference>
<proteinExistence type="predicted"/>
<protein>
    <submittedName>
        <fullName evidence="3">Aldehyde oxidase</fullName>
    </submittedName>
</protein>
<organism evidence="3 4">
    <name type="scientific">Thermogemmatispora tikiterensis</name>
    <dbReference type="NCBI Taxonomy" id="1825093"/>
    <lineage>
        <taxon>Bacteria</taxon>
        <taxon>Bacillati</taxon>
        <taxon>Chloroflexota</taxon>
        <taxon>Ktedonobacteria</taxon>
        <taxon>Thermogemmatisporales</taxon>
        <taxon>Thermogemmatisporaceae</taxon>
        <taxon>Thermogemmatispora</taxon>
    </lineage>
</organism>
<keyword evidence="4" id="KW-1185">Reference proteome</keyword>
<dbReference type="Pfam" id="PF20256">
    <property type="entry name" value="MoCoBD_2"/>
    <property type="match status" value="1"/>
</dbReference>
<dbReference type="OrthoDB" id="9759099at2"/>
<dbReference type="Gene3D" id="3.30.365.10">
    <property type="entry name" value="Aldehyde oxidase/xanthine dehydrogenase, molybdopterin binding domain"/>
    <property type="match status" value="4"/>
</dbReference>